<sequence length="775" mass="86841">MSSNKPLSETDGIFARAYASALKDRFQVDVGDRYAIYTSPANLRGIAAGDLIYPQITNYQIYKFADSLQYSDNPSYIGGTAGSDLQQLDSYITWARSESDPSPEIADRMSKAREAVEAATTNYSVVLLQAQNQWIKVQKLYPNDDFWRWIAQGNYPLLDVADRTRKATQSEAYLAMQAREGIQIGDLGFINNSGGFEYLFNICHSADHDMNAGRVPEEFKPLLDIDPDDVADDAIEYEPGSHVASNPHRIHKRKIESKQPQLQFDIFFVCDETGIHVVFFFRNVPDEVGAGLSFSSSAKQGALLILPEGGKRVDHRQHSKFRNYAIEFAQSWYQHVNGPLAREIQNGSLYLVTGYDKARAWGVACFDDEDTDSGGISLDFVPKSSSAAGLKAPKYWFTQCRGASTLSDSDDLFENRSGAVFLRGFKIAIRDSWIFPKSSEVTYISSLNTDSLLPKPQTQLAPGSLISWRWLRLSLSTSVHDRGPEDHEAIITSIPLTHRMCHPSDIINRWKLKSVTSALTLQLLLPMTTIGPPSFFLYAFIAWLKLVSMSSFAYYIFEGDEKMPDDEELITRMIILELQQTQSASEDKTPASKIPYTVTSNLLYSKEQLPIFKASPLEERPSVPHLPSLQSDAEVHHDRQMLPEPFQWNMLTVNTYMTLQTNEMPIYVQRKEIKLGIITLEQKEDGYKLQSSQHWPVSASQASSQGDSTSSFEHPSSSDRHAGPAPGALNTIVTSSSTPSLSSAVTPVYSCLECRARYASRSSVLGWLNYHDRHQ</sequence>
<proteinExistence type="predicted"/>
<keyword evidence="3" id="KW-1185">Reference proteome</keyword>
<dbReference type="Proteomes" id="UP000518752">
    <property type="component" value="Unassembled WGS sequence"/>
</dbReference>
<accession>A0A8H5CZM2</accession>
<comment type="caution">
    <text evidence="2">The sequence shown here is derived from an EMBL/GenBank/DDBJ whole genome shotgun (WGS) entry which is preliminary data.</text>
</comment>
<reference evidence="2 3" key="1">
    <citation type="journal article" date="2020" name="ISME J.">
        <title>Uncovering the hidden diversity of litter-decomposition mechanisms in mushroom-forming fungi.</title>
        <authorList>
            <person name="Floudas D."/>
            <person name="Bentzer J."/>
            <person name="Ahren D."/>
            <person name="Johansson T."/>
            <person name="Persson P."/>
            <person name="Tunlid A."/>
        </authorList>
    </citation>
    <scope>NUCLEOTIDE SEQUENCE [LARGE SCALE GENOMIC DNA]</scope>
    <source>
        <strain evidence="2 3">CBS 406.79</strain>
    </source>
</reference>
<evidence type="ECO:0000313" key="2">
    <source>
        <dbReference type="EMBL" id="KAF5350304.1"/>
    </source>
</evidence>
<feature type="compositionally biased region" description="Low complexity" evidence="1">
    <location>
        <begin position="733"/>
        <end position="743"/>
    </location>
</feature>
<feature type="compositionally biased region" description="Low complexity" evidence="1">
    <location>
        <begin position="698"/>
        <end position="711"/>
    </location>
</feature>
<dbReference type="OrthoDB" id="3222453at2759"/>
<dbReference type="AlphaFoldDB" id="A0A8H5CZM2"/>
<name>A0A8H5CZM2_9AGAR</name>
<evidence type="ECO:0000313" key="3">
    <source>
        <dbReference type="Proteomes" id="UP000518752"/>
    </source>
</evidence>
<organism evidence="2 3">
    <name type="scientific">Collybiopsis confluens</name>
    <dbReference type="NCBI Taxonomy" id="2823264"/>
    <lineage>
        <taxon>Eukaryota</taxon>
        <taxon>Fungi</taxon>
        <taxon>Dikarya</taxon>
        <taxon>Basidiomycota</taxon>
        <taxon>Agaricomycotina</taxon>
        <taxon>Agaricomycetes</taxon>
        <taxon>Agaricomycetidae</taxon>
        <taxon>Agaricales</taxon>
        <taxon>Marasmiineae</taxon>
        <taxon>Omphalotaceae</taxon>
        <taxon>Collybiopsis</taxon>
    </lineage>
</organism>
<evidence type="ECO:0000256" key="1">
    <source>
        <dbReference type="SAM" id="MobiDB-lite"/>
    </source>
</evidence>
<feature type="region of interest" description="Disordered" evidence="1">
    <location>
        <begin position="691"/>
        <end position="743"/>
    </location>
</feature>
<dbReference type="EMBL" id="JAACJN010000296">
    <property type="protein sequence ID" value="KAF5350304.1"/>
    <property type="molecule type" value="Genomic_DNA"/>
</dbReference>
<gene>
    <name evidence="2" type="ORF">D9757_013195</name>
</gene>
<protein>
    <submittedName>
        <fullName evidence="2">Uncharacterized protein</fullName>
    </submittedName>
</protein>